<organism evidence="8">
    <name type="scientific">Nitzschia sp. NIES-3576</name>
    <dbReference type="NCBI Taxonomy" id="2083273"/>
    <lineage>
        <taxon>Eukaryota</taxon>
        <taxon>Sar</taxon>
        <taxon>Stramenopiles</taxon>
        <taxon>Ochrophyta</taxon>
        <taxon>Bacillariophyta</taxon>
        <taxon>Bacillariophyceae</taxon>
        <taxon>Bacillariophycidae</taxon>
        <taxon>Bacillariales</taxon>
        <taxon>Bacillariaceae</taxon>
        <taxon>Nitzschia</taxon>
    </lineage>
</organism>
<keyword evidence="4" id="KW-0406">Ion transport</keyword>
<keyword evidence="5 7" id="KW-0472">Membrane</keyword>
<dbReference type="AlphaFoldDB" id="A0A2Z5ZBG7"/>
<evidence type="ECO:0000256" key="2">
    <source>
        <dbReference type="ARBA" id="ARBA00022448"/>
    </source>
</evidence>
<keyword evidence="7" id="KW-1133">Transmembrane helix</keyword>
<reference evidence="8" key="1">
    <citation type="submission" date="2018-02" db="EMBL/GenBank/DDBJ databases">
        <title>Evolution and diversity of non-photosynthetic diatom plastid genomes.</title>
        <authorList>
            <person name="Kamikawa R."/>
            <person name="Ishii K."/>
        </authorList>
    </citation>
    <scope>NUCLEOTIDE SEQUENCE</scope>
    <source>
        <strain evidence="8">NIES 3576</strain>
    </source>
</reference>
<evidence type="ECO:0000256" key="4">
    <source>
        <dbReference type="ARBA" id="ARBA00023065"/>
    </source>
</evidence>
<keyword evidence="2" id="KW-0813">Transport</keyword>
<geneLocation type="plastid" evidence="8"/>
<evidence type="ECO:0000256" key="6">
    <source>
        <dbReference type="ARBA" id="ARBA00023310"/>
    </source>
</evidence>
<name>A0A2Z5ZBG7_9STRA</name>
<dbReference type="EMBL" id="AP018508">
    <property type="protein sequence ID" value="BBC77655.1"/>
    <property type="molecule type" value="Genomic_DNA"/>
</dbReference>
<protein>
    <submittedName>
        <fullName evidence="8">ATP synthase CF1 delta subunit</fullName>
    </submittedName>
</protein>
<feature type="transmembrane region" description="Helical" evidence="7">
    <location>
        <begin position="64"/>
        <end position="85"/>
    </location>
</feature>
<comment type="subcellular location">
    <subcellularLocation>
        <location evidence="1">Membrane</location>
    </subcellularLocation>
</comment>
<evidence type="ECO:0000256" key="5">
    <source>
        <dbReference type="ARBA" id="ARBA00023136"/>
    </source>
</evidence>
<sequence>MDLKNIPELGEILFSECTNNNARKKSLKYSNLVIFFYSKYSLLSDLIDTIYLIKPKQPIKDLEIAFIIAFIRTICYIKQLIYVLAFRHLYHLFKEESIMVIEVSTPSELTNYQKRVLSKRFKKLTSANTIILINIRNPQIIIGFKLRFHVNIVDSTYNRKIKTLGMMINDDLKFN</sequence>
<accession>A0A2Z5ZBG7</accession>
<evidence type="ECO:0000256" key="1">
    <source>
        <dbReference type="ARBA" id="ARBA00004370"/>
    </source>
</evidence>
<evidence type="ECO:0000256" key="7">
    <source>
        <dbReference type="SAM" id="Phobius"/>
    </source>
</evidence>
<dbReference type="GO" id="GO:0046933">
    <property type="term" value="F:proton-transporting ATP synthase activity, rotational mechanism"/>
    <property type="evidence" value="ECO:0007669"/>
    <property type="project" value="InterPro"/>
</dbReference>
<evidence type="ECO:0000256" key="3">
    <source>
        <dbReference type="ARBA" id="ARBA00022781"/>
    </source>
</evidence>
<keyword evidence="6" id="KW-0066">ATP synthesis</keyword>
<gene>
    <name evidence="8" type="primary">atpD</name>
</gene>
<keyword evidence="7" id="KW-0812">Transmembrane</keyword>
<dbReference type="Pfam" id="PF00213">
    <property type="entry name" value="OSCP"/>
    <property type="match status" value="1"/>
</dbReference>
<evidence type="ECO:0000313" key="8">
    <source>
        <dbReference type="EMBL" id="BBC77655.1"/>
    </source>
</evidence>
<proteinExistence type="predicted"/>
<keyword evidence="8" id="KW-0934">Plastid</keyword>
<dbReference type="GO" id="GO:0016020">
    <property type="term" value="C:membrane"/>
    <property type="evidence" value="ECO:0007669"/>
    <property type="project" value="UniProtKB-SubCell"/>
</dbReference>
<dbReference type="InterPro" id="IPR000711">
    <property type="entry name" value="ATPase_OSCP/dsu"/>
</dbReference>
<keyword evidence="3" id="KW-0375">Hydrogen ion transport</keyword>